<protein>
    <submittedName>
        <fullName evidence="1">Uncharacterized protein</fullName>
    </submittedName>
</protein>
<comment type="caution">
    <text evidence="1">The sequence shown here is derived from an EMBL/GenBank/DDBJ whole genome shotgun (WGS) entry which is preliminary data.</text>
</comment>
<keyword evidence="2" id="KW-1185">Reference proteome</keyword>
<accession>A0ACB7ZP42</accession>
<organism evidence="1 2">
    <name type="scientific">Vaccinium darrowii</name>
    <dbReference type="NCBI Taxonomy" id="229202"/>
    <lineage>
        <taxon>Eukaryota</taxon>
        <taxon>Viridiplantae</taxon>
        <taxon>Streptophyta</taxon>
        <taxon>Embryophyta</taxon>
        <taxon>Tracheophyta</taxon>
        <taxon>Spermatophyta</taxon>
        <taxon>Magnoliopsida</taxon>
        <taxon>eudicotyledons</taxon>
        <taxon>Gunneridae</taxon>
        <taxon>Pentapetalae</taxon>
        <taxon>asterids</taxon>
        <taxon>Ericales</taxon>
        <taxon>Ericaceae</taxon>
        <taxon>Vaccinioideae</taxon>
        <taxon>Vaccinieae</taxon>
        <taxon>Vaccinium</taxon>
    </lineage>
</organism>
<name>A0ACB7ZP42_9ERIC</name>
<gene>
    <name evidence="1" type="ORF">Vadar_032192</name>
</gene>
<sequence>MNEEGILSIPLSKDDETRLYQPWSHSLIIRVVGKNVGCAVMIPRLKTLWKLTNPISGFDLGDYYFIVKFSDVTHFARAINGGPWFFGPHFISVRRWEPGFKPSKASLSTSAVWARLLELPIELYDKQVLERIGNQLGKLLKIDVNIDTSVKRRYARVCVQVDLSKPLVSKFIMGGDVHRVAYEVDFTMISDIDIPILVPSTSLTTAPSALPETCLITLPNPTNYSSFIPLSSSFISKPTTISFTPSSTELFTNHYDKTKSPKQENSQNLVTISSPHASSPGTVNSISLRPQGAKYSRLVSPLSRKSGLNIGVFHPRHPEESNPCVGVVRQQHGSGVGEHIAALANIVATGGTPNCGGYVSVDSVQPSNRCTNRGDPTKPDCSAVHILDAQLGPCAGHNSCRNSPSQTSSSHHADPSSDVAGDHYNDSGIFAINRPSSNAEDKLSSIPNRKILRSTRTVGLPSQSYYNTGGRTRVASSRSRVDNRGR</sequence>
<dbReference type="Proteomes" id="UP000828048">
    <property type="component" value="Chromosome 9"/>
</dbReference>
<evidence type="ECO:0000313" key="2">
    <source>
        <dbReference type="Proteomes" id="UP000828048"/>
    </source>
</evidence>
<dbReference type="EMBL" id="CM037159">
    <property type="protein sequence ID" value="KAH7867340.1"/>
    <property type="molecule type" value="Genomic_DNA"/>
</dbReference>
<evidence type="ECO:0000313" key="1">
    <source>
        <dbReference type="EMBL" id="KAH7867340.1"/>
    </source>
</evidence>
<proteinExistence type="predicted"/>
<reference evidence="1 2" key="1">
    <citation type="journal article" date="2021" name="Hortic Res">
        <title>High-quality reference genome and annotation aids understanding of berry development for evergreen blueberry (Vaccinium darrowii).</title>
        <authorList>
            <person name="Yu J."/>
            <person name="Hulse-Kemp A.M."/>
            <person name="Babiker E."/>
            <person name="Staton M."/>
        </authorList>
    </citation>
    <scope>NUCLEOTIDE SEQUENCE [LARGE SCALE GENOMIC DNA]</scope>
    <source>
        <strain evidence="2">cv. NJ 8807/NJ 8810</strain>
        <tissue evidence="1">Young leaf</tissue>
    </source>
</reference>